<keyword evidence="4" id="KW-0805">Transcription regulation</keyword>
<evidence type="ECO:0000256" key="9">
    <source>
        <dbReference type="SAM" id="MobiDB-lite"/>
    </source>
</evidence>
<feature type="compositionally biased region" description="Low complexity" evidence="9">
    <location>
        <begin position="65"/>
        <end position="78"/>
    </location>
</feature>
<dbReference type="PANTHER" id="PTHR28184:SF1">
    <property type="entry name" value="LARGE RIBOSOMAL SUBUNIT PROTEIN ML67"/>
    <property type="match status" value="1"/>
</dbReference>
<evidence type="ECO:0000256" key="8">
    <source>
        <dbReference type="ARBA" id="ARBA00035185"/>
    </source>
</evidence>
<dbReference type="Proteomes" id="UP001583172">
    <property type="component" value="Unassembled WGS sequence"/>
</dbReference>
<evidence type="ECO:0000256" key="6">
    <source>
        <dbReference type="ARBA" id="ARBA00023163"/>
    </source>
</evidence>
<keyword evidence="11" id="KW-1185">Reference proteome</keyword>
<evidence type="ECO:0000256" key="1">
    <source>
        <dbReference type="ARBA" id="ARBA00004173"/>
    </source>
</evidence>
<evidence type="ECO:0000256" key="4">
    <source>
        <dbReference type="ARBA" id="ARBA00023015"/>
    </source>
</evidence>
<evidence type="ECO:0000256" key="3">
    <source>
        <dbReference type="ARBA" id="ARBA00022980"/>
    </source>
</evidence>
<dbReference type="EMBL" id="JAZGSY010000044">
    <property type="protein sequence ID" value="KAL1842402.1"/>
    <property type="molecule type" value="Genomic_DNA"/>
</dbReference>
<keyword evidence="5" id="KW-0496">Mitochondrion</keyword>
<keyword evidence="3" id="KW-0689">Ribosomal protein</keyword>
<name>A0ABR3VLD2_HUMIN</name>
<keyword evidence="6" id="KW-0804">Transcription</keyword>
<dbReference type="Pfam" id="PF12829">
    <property type="entry name" value="Mhr1"/>
    <property type="match status" value="1"/>
</dbReference>
<evidence type="ECO:0000313" key="10">
    <source>
        <dbReference type="EMBL" id="KAL1842402.1"/>
    </source>
</evidence>
<feature type="region of interest" description="Disordered" evidence="9">
    <location>
        <begin position="65"/>
        <end position="95"/>
    </location>
</feature>
<evidence type="ECO:0000256" key="2">
    <source>
        <dbReference type="ARBA" id="ARBA00010741"/>
    </source>
</evidence>
<gene>
    <name evidence="10" type="ORF">VTJ49DRAFT_5361</name>
</gene>
<comment type="similarity">
    <text evidence="2">Belongs to the mitochondrion-specific ribosomal protein mL67 family.</text>
</comment>
<reference evidence="10 11" key="1">
    <citation type="journal article" date="2024" name="Commun. Biol.">
        <title>Comparative genomic analysis of thermophilic fungi reveals convergent evolutionary adaptations and gene losses.</title>
        <authorList>
            <person name="Steindorff A.S."/>
            <person name="Aguilar-Pontes M.V."/>
            <person name="Robinson A.J."/>
            <person name="Andreopoulos B."/>
            <person name="LaButti K."/>
            <person name="Kuo A."/>
            <person name="Mondo S."/>
            <person name="Riley R."/>
            <person name="Otillar R."/>
            <person name="Haridas S."/>
            <person name="Lipzen A."/>
            <person name="Grimwood J."/>
            <person name="Schmutz J."/>
            <person name="Clum A."/>
            <person name="Reid I.D."/>
            <person name="Moisan M.C."/>
            <person name="Butler G."/>
            <person name="Nguyen T.T.M."/>
            <person name="Dewar K."/>
            <person name="Conant G."/>
            <person name="Drula E."/>
            <person name="Henrissat B."/>
            <person name="Hansel C."/>
            <person name="Singer S."/>
            <person name="Hutchinson M.I."/>
            <person name="de Vries R.P."/>
            <person name="Natvig D.O."/>
            <person name="Powell A.J."/>
            <person name="Tsang A."/>
            <person name="Grigoriev I.V."/>
        </authorList>
    </citation>
    <scope>NUCLEOTIDE SEQUENCE [LARGE SCALE GENOMIC DNA]</scope>
    <source>
        <strain evidence="10 11">CBS 620.91</strain>
    </source>
</reference>
<organism evidence="10 11">
    <name type="scientific">Humicola insolens</name>
    <name type="common">Soft-rot fungus</name>
    <dbReference type="NCBI Taxonomy" id="85995"/>
    <lineage>
        <taxon>Eukaryota</taxon>
        <taxon>Fungi</taxon>
        <taxon>Dikarya</taxon>
        <taxon>Ascomycota</taxon>
        <taxon>Pezizomycotina</taxon>
        <taxon>Sordariomycetes</taxon>
        <taxon>Sordariomycetidae</taxon>
        <taxon>Sordariales</taxon>
        <taxon>Chaetomiaceae</taxon>
        <taxon>Mycothermus</taxon>
    </lineage>
</organism>
<keyword evidence="7" id="KW-0687">Ribonucleoprotein</keyword>
<dbReference type="PANTHER" id="PTHR28184">
    <property type="entry name" value="MITOCHONDRIAL HOMOLOGOUS RECOMBINATION PROTEIN 1"/>
    <property type="match status" value="1"/>
</dbReference>
<dbReference type="InterPro" id="IPR024629">
    <property type="entry name" value="Ribosomal_mL67"/>
</dbReference>
<accession>A0ABR3VLD2</accession>
<protein>
    <recommendedName>
        <fullName evidence="8">Large ribosomal subunit protein mL67</fullName>
    </recommendedName>
</protein>
<comment type="caution">
    <text evidence="10">The sequence shown here is derived from an EMBL/GenBank/DDBJ whole genome shotgun (WGS) entry which is preliminary data.</text>
</comment>
<evidence type="ECO:0000256" key="7">
    <source>
        <dbReference type="ARBA" id="ARBA00023274"/>
    </source>
</evidence>
<sequence length="332" mass="36688">MNTLRPLPLLLSSRGMRAVLSGAGAGSGSLLLRVAGTSAPSGVFGRIAAPGGRIINPRYSSTAATEELQVQQQPPQETEAAEEKKKEYRPRSVPPPGHGERIWVFFNRDTNQTVYSLTPTLNATKAMRQLLFTGKKLKPSTFRRDFWWPLLLIEFGAGKGSVGRSAFQKLRELQKRHLLEWTQLPEVKKHMFSLKRQGERGKELLDQRGNTVADIAAVLAGRGKGNAVLVTEENEEDNKVTGKAGEKKKLEGVVDVSIPVDDAVEEEGKDEADGAKPYKAVKLHEAHVYWTNEQDKYYTENWTGNVQHMVGLPELDPEVKKALGGKGLNLLE</sequence>
<proteinExistence type="inferred from homology"/>
<comment type="subcellular location">
    <subcellularLocation>
        <location evidence="1">Mitochondrion</location>
    </subcellularLocation>
</comment>
<feature type="compositionally biased region" description="Basic and acidic residues" evidence="9">
    <location>
        <begin position="81"/>
        <end position="90"/>
    </location>
</feature>
<evidence type="ECO:0000313" key="11">
    <source>
        <dbReference type="Proteomes" id="UP001583172"/>
    </source>
</evidence>
<evidence type="ECO:0000256" key="5">
    <source>
        <dbReference type="ARBA" id="ARBA00023128"/>
    </source>
</evidence>